<evidence type="ECO:0000313" key="2">
    <source>
        <dbReference type="EMBL" id="KAG2828437.1"/>
    </source>
</evidence>
<dbReference type="VEuPathDB" id="FungiDB:PC110_g21101"/>
<feature type="compositionally biased region" description="Acidic residues" evidence="1">
    <location>
        <begin position="160"/>
        <end position="174"/>
    </location>
</feature>
<dbReference type="AlphaFoldDB" id="A0A8T0Y0J6"/>
<accession>A0A8T0Y0J6</accession>
<comment type="caution">
    <text evidence="2">The sequence shown here is derived from an EMBL/GenBank/DDBJ whole genome shotgun (WGS) entry which is preliminary data.</text>
</comment>
<dbReference type="EMBL" id="RCMG01001394">
    <property type="protein sequence ID" value="KAG2828437.1"/>
    <property type="molecule type" value="Genomic_DNA"/>
</dbReference>
<feature type="compositionally biased region" description="Basic and acidic residues" evidence="1">
    <location>
        <begin position="182"/>
        <end position="200"/>
    </location>
</feature>
<dbReference type="Proteomes" id="UP000735874">
    <property type="component" value="Unassembled WGS sequence"/>
</dbReference>
<evidence type="ECO:0000313" key="3">
    <source>
        <dbReference type="Proteomes" id="UP000735874"/>
    </source>
</evidence>
<evidence type="ECO:0000256" key="1">
    <source>
        <dbReference type="SAM" id="MobiDB-lite"/>
    </source>
</evidence>
<proteinExistence type="predicted"/>
<gene>
    <name evidence="2" type="ORF">PC113_g21467</name>
</gene>
<feature type="region of interest" description="Disordered" evidence="1">
    <location>
        <begin position="137"/>
        <end position="200"/>
    </location>
</feature>
<sequence length="200" mass="22252">MPAQRLQQLTGDNALVGQHSSNRLVYSSRACTRPMKPTDREVSYSYVKGSRWFQSQSEREHDGGRFHKYFLNYRCKHGVYQERCGSGKINADVNFTECPARSNLELMNAACPFHSTAAAETLSSACTAKVGSILSSDSEDDLNKMEDGEDPNDIGRLDSGEELEEDYIVDEEDAQVGNEDVGGEREEEGARTKGKEMIPI</sequence>
<name>A0A8T0Y0J6_9STRA</name>
<organism evidence="2 3">
    <name type="scientific">Phytophthora cactorum</name>
    <dbReference type="NCBI Taxonomy" id="29920"/>
    <lineage>
        <taxon>Eukaryota</taxon>
        <taxon>Sar</taxon>
        <taxon>Stramenopiles</taxon>
        <taxon>Oomycota</taxon>
        <taxon>Peronosporomycetes</taxon>
        <taxon>Peronosporales</taxon>
        <taxon>Peronosporaceae</taxon>
        <taxon>Phytophthora</taxon>
    </lineage>
</organism>
<reference evidence="2" key="1">
    <citation type="submission" date="2018-10" db="EMBL/GenBank/DDBJ databases">
        <title>Effector identification in a new, highly contiguous assembly of the strawberry crown rot pathogen Phytophthora cactorum.</title>
        <authorList>
            <person name="Armitage A.D."/>
            <person name="Nellist C.F."/>
            <person name="Bates H."/>
            <person name="Vickerstaff R.J."/>
            <person name="Harrison R.J."/>
        </authorList>
    </citation>
    <scope>NUCLEOTIDE SEQUENCE</scope>
    <source>
        <strain evidence="2">15-7</strain>
    </source>
</reference>
<protein>
    <submittedName>
        <fullName evidence="2">Uncharacterized protein</fullName>
    </submittedName>
</protein>